<evidence type="ECO:0000313" key="13">
    <source>
        <dbReference type="Proteomes" id="UP000053875"/>
    </source>
</evidence>
<feature type="compositionally biased region" description="Polar residues" evidence="11">
    <location>
        <begin position="110"/>
        <end position="119"/>
    </location>
</feature>
<dbReference type="AlphaFoldDB" id="A0A093FZ92"/>
<dbReference type="GO" id="GO:0000775">
    <property type="term" value="C:chromosome, centromeric region"/>
    <property type="evidence" value="ECO:0007669"/>
    <property type="project" value="UniProtKB-SubCell"/>
</dbReference>
<evidence type="ECO:0000256" key="5">
    <source>
        <dbReference type="ARBA" id="ARBA00022454"/>
    </source>
</evidence>
<organism evidence="12 13">
    <name type="scientific">Dryobates pubescens</name>
    <name type="common">Downy woodpecker</name>
    <name type="synonym">Picoides pubescens</name>
    <dbReference type="NCBI Taxonomy" id="118200"/>
    <lineage>
        <taxon>Eukaryota</taxon>
        <taxon>Metazoa</taxon>
        <taxon>Chordata</taxon>
        <taxon>Craniata</taxon>
        <taxon>Vertebrata</taxon>
        <taxon>Euteleostomi</taxon>
        <taxon>Archelosauria</taxon>
        <taxon>Archosauria</taxon>
        <taxon>Dinosauria</taxon>
        <taxon>Saurischia</taxon>
        <taxon>Theropoda</taxon>
        <taxon>Coelurosauria</taxon>
        <taxon>Aves</taxon>
        <taxon>Neognathae</taxon>
        <taxon>Neoaves</taxon>
        <taxon>Telluraves</taxon>
        <taxon>Coraciimorphae</taxon>
        <taxon>Piciformes</taxon>
        <taxon>Picidae</taxon>
        <taxon>Dryobates</taxon>
    </lineage>
</organism>
<evidence type="ECO:0000256" key="9">
    <source>
        <dbReference type="ARBA" id="ARBA00031456"/>
    </source>
</evidence>
<accession>A0A093FZ92</accession>
<protein>
    <recommendedName>
        <fullName evidence="4">Centromere protein U</fullName>
    </recommendedName>
    <alternativeName>
        <fullName evidence="9">MLF1-interacting protein</fullName>
    </alternativeName>
</protein>
<feature type="coiled-coil region" evidence="10">
    <location>
        <begin position="189"/>
        <end position="264"/>
    </location>
</feature>
<keyword evidence="13" id="KW-1185">Reference proteome</keyword>
<dbReference type="Pfam" id="PF13097">
    <property type="entry name" value="CENP-U"/>
    <property type="match status" value="1"/>
</dbReference>
<name>A0A093FZ92_DRYPU</name>
<comment type="similarity">
    <text evidence="3">Belongs to the CENP-U/AME1 family.</text>
</comment>
<evidence type="ECO:0000256" key="2">
    <source>
        <dbReference type="ARBA" id="ARBA00004584"/>
    </source>
</evidence>
<keyword evidence="5" id="KW-0158">Chromosome</keyword>
<evidence type="ECO:0000256" key="10">
    <source>
        <dbReference type="SAM" id="Coils"/>
    </source>
</evidence>
<keyword evidence="7" id="KW-0539">Nucleus</keyword>
<feature type="non-terminal residue" evidence="12">
    <location>
        <position position="315"/>
    </location>
</feature>
<evidence type="ECO:0000256" key="7">
    <source>
        <dbReference type="ARBA" id="ARBA00023242"/>
    </source>
</evidence>
<dbReference type="GO" id="GO:0005634">
    <property type="term" value="C:nucleus"/>
    <property type="evidence" value="ECO:0007669"/>
    <property type="project" value="UniProtKB-SubCell"/>
</dbReference>
<evidence type="ECO:0000256" key="11">
    <source>
        <dbReference type="SAM" id="MobiDB-lite"/>
    </source>
</evidence>
<comment type="subcellular location">
    <subcellularLocation>
        <location evidence="2">Chromosome</location>
        <location evidence="2">Centromere</location>
    </subcellularLocation>
    <subcellularLocation>
        <location evidence="1">Nucleus</location>
    </subcellularLocation>
</comment>
<dbReference type="PANTHER" id="PTHR32222:SF1">
    <property type="entry name" value="CENTROMERE PROTEIN U"/>
    <property type="match status" value="1"/>
</dbReference>
<evidence type="ECO:0000256" key="3">
    <source>
        <dbReference type="ARBA" id="ARBA00010440"/>
    </source>
</evidence>
<dbReference type="STRING" id="118200.A0A093FZ92"/>
<sequence length="315" mass="35715">EEPDVSTILKVAEAGQLEELGDSFDHPLHSTAVDAYGEEHSDSESLGRASAPLRKRAERSKKMRCSKIPDGDVQKINTSGPEDTPTKENVVQKKALNTTQVQVKKKRTSESTSDPSVESPLSVQVWCPKELKRSSRDITELDVVLTEFERIAENYRQSIESSICRKAVSDFCSALKDQITDRIMEAQELKNMKKKNAKVIAEIKKKRQQLFQLRENLIGAEPQLVQLQREYAELQERKSSLRQATELVTDLKELQHDCLDYREENPKAKVVYGTSSLPALLVESRRILGAERHFQNINMKLEEALAVQRGKLSKK</sequence>
<dbReference type="Proteomes" id="UP000053875">
    <property type="component" value="Unassembled WGS sequence"/>
</dbReference>
<evidence type="ECO:0000256" key="1">
    <source>
        <dbReference type="ARBA" id="ARBA00004123"/>
    </source>
</evidence>
<dbReference type="EMBL" id="KL215116">
    <property type="protein sequence ID" value="KFV63235.1"/>
    <property type="molecule type" value="Genomic_DNA"/>
</dbReference>
<reference evidence="12 13" key="1">
    <citation type="submission" date="2014-04" db="EMBL/GenBank/DDBJ databases">
        <title>Genome evolution of avian class.</title>
        <authorList>
            <person name="Zhang G."/>
            <person name="Li C."/>
        </authorList>
    </citation>
    <scope>NUCLEOTIDE SEQUENCE [LARGE SCALE GENOMIC DNA]</scope>
    <source>
        <strain evidence="12">BGI_N307</strain>
    </source>
</reference>
<evidence type="ECO:0000313" key="12">
    <source>
        <dbReference type="EMBL" id="KFV63235.1"/>
    </source>
</evidence>
<evidence type="ECO:0000256" key="4">
    <source>
        <dbReference type="ARBA" id="ARBA00016402"/>
    </source>
</evidence>
<dbReference type="PANTHER" id="PTHR32222">
    <property type="entry name" value="CENTROMERE PROTEIN U"/>
    <property type="match status" value="1"/>
</dbReference>
<feature type="compositionally biased region" description="Basic residues" evidence="11">
    <location>
        <begin position="53"/>
        <end position="65"/>
    </location>
</feature>
<keyword evidence="8" id="KW-0137">Centromere</keyword>
<dbReference type="InterPro" id="IPR025214">
    <property type="entry name" value="CENP-U"/>
</dbReference>
<keyword evidence="6 10" id="KW-0175">Coiled coil</keyword>
<gene>
    <name evidence="12" type="ORF">N307_08268</name>
</gene>
<evidence type="ECO:0000256" key="6">
    <source>
        <dbReference type="ARBA" id="ARBA00023054"/>
    </source>
</evidence>
<feature type="region of interest" description="Disordered" evidence="11">
    <location>
        <begin position="20"/>
        <end position="119"/>
    </location>
</feature>
<evidence type="ECO:0000256" key="8">
    <source>
        <dbReference type="ARBA" id="ARBA00023328"/>
    </source>
</evidence>
<proteinExistence type="inferred from homology"/>
<feature type="non-terminal residue" evidence="12">
    <location>
        <position position="1"/>
    </location>
</feature>